<keyword evidence="1" id="KW-0812">Transmembrane</keyword>
<feature type="transmembrane region" description="Helical" evidence="1">
    <location>
        <begin position="12"/>
        <end position="32"/>
    </location>
</feature>
<dbReference type="AlphaFoldDB" id="A0A899FVT7"/>
<dbReference type="GO" id="GO:0016020">
    <property type="term" value="C:membrane"/>
    <property type="evidence" value="ECO:0007669"/>
    <property type="project" value="InterPro"/>
</dbReference>
<feature type="transmembrane region" description="Helical" evidence="1">
    <location>
        <begin position="214"/>
        <end position="240"/>
    </location>
</feature>
<dbReference type="PANTHER" id="PTHR28092:SF1">
    <property type="entry name" value="FACTOR-INDUCED GENE 1 PROTEIN"/>
    <property type="match status" value="1"/>
</dbReference>
<proteinExistence type="predicted"/>
<dbReference type="GO" id="GO:0043332">
    <property type="term" value="C:mating projection tip"/>
    <property type="evidence" value="ECO:0007669"/>
    <property type="project" value="TreeGrafter"/>
</dbReference>
<keyword evidence="1" id="KW-0472">Membrane</keyword>
<feature type="transmembrane region" description="Helical" evidence="1">
    <location>
        <begin position="139"/>
        <end position="156"/>
    </location>
</feature>
<evidence type="ECO:0000256" key="1">
    <source>
        <dbReference type="SAM" id="Phobius"/>
    </source>
</evidence>
<dbReference type="Pfam" id="PF12351">
    <property type="entry name" value="Fig1"/>
    <property type="match status" value="1"/>
</dbReference>
<dbReference type="OrthoDB" id="5411930at2759"/>
<keyword evidence="1" id="KW-1133">Transmembrane helix</keyword>
<keyword evidence="3" id="KW-1185">Reference proteome</keyword>
<dbReference type="InterPro" id="IPR033481">
    <property type="entry name" value="Dni1/Fig1"/>
</dbReference>
<gene>
    <name evidence="2" type="ORF">MERGE_001777</name>
</gene>
<evidence type="ECO:0000313" key="3">
    <source>
        <dbReference type="Proteomes" id="UP000663699"/>
    </source>
</evidence>
<protein>
    <submittedName>
        <fullName evidence="2">Uncharacterized protein</fullName>
    </submittedName>
</protein>
<dbReference type="PANTHER" id="PTHR28092">
    <property type="entry name" value="FACTOR-INDUCED GENE 1 PROTEIN"/>
    <property type="match status" value="1"/>
</dbReference>
<name>A0A899FVT7_9ASCO</name>
<reference evidence="2" key="1">
    <citation type="submission" date="2020-06" db="EMBL/GenBank/DDBJ databases">
        <title>Genomes of multiple members of Pneumocystis genus reveal paths to human pathogen Pneumocystis jirovecii.</title>
        <authorList>
            <person name="Cisse O.H."/>
            <person name="Ma L."/>
            <person name="Dekker J."/>
            <person name="Khil P."/>
            <person name="Jo J."/>
            <person name="Brenchley J."/>
            <person name="Blair R."/>
            <person name="Pahar B."/>
            <person name="Chabe M."/>
            <person name="Van Rompay K.A."/>
            <person name="Keesler R."/>
            <person name="Sukura A."/>
            <person name="Hirsch V."/>
            <person name="Kutty G."/>
            <person name="Liu Y."/>
            <person name="Peng L."/>
            <person name="Chen J."/>
            <person name="Song J."/>
            <person name="Weissenbacher-Lang C."/>
            <person name="Xu J."/>
            <person name="Upham N.S."/>
            <person name="Stajich J.E."/>
            <person name="Cuomo C.A."/>
            <person name="Cushion M.T."/>
            <person name="Kovacs J.A."/>
        </authorList>
    </citation>
    <scope>NUCLEOTIDE SEQUENCE</scope>
    <source>
        <strain evidence="2">2A</strain>
    </source>
</reference>
<dbReference type="EMBL" id="CP054533">
    <property type="protein sequence ID" value="QSL64476.1"/>
    <property type="molecule type" value="Genomic_DNA"/>
</dbReference>
<sequence length="256" mass="29338">MAGLFCFFLKSHLFLNISLMISFICFLLITLGCTLKKMSSIYIFEIEHKGMKITSYSNDTDIFDSINKENADDFDIRVGYNGIISNNLIKIYFTGICTMRPNDIMCFRDFNSFAEKFDDSSESFSISNEFLDGFQHREISIGTCVLIGASLLLSLFNSMSFTPFFHFLLVLNFYFILSGTILLITLTFIAHITISSLWSISKDLNTNIIKINPGISMIILSWISCVFAFFSTANFLFILLRQHIEIRKIMQKESLI</sequence>
<dbReference type="GO" id="GO:0000747">
    <property type="term" value="P:conjugation with cellular fusion"/>
    <property type="evidence" value="ECO:0007669"/>
    <property type="project" value="TreeGrafter"/>
</dbReference>
<evidence type="ECO:0000313" key="2">
    <source>
        <dbReference type="EMBL" id="QSL64476.1"/>
    </source>
</evidence>
<dbReference type="Proteomes" id="UP000663699">
    <property type="component" value="Chromosome 2"/>
</dbReference>
<feature type="transmembrane region" description="Helical" evidence="1">
    <location>
        <begin position="168"/>
        <end position="194"/>
    </location>
</feature>
<accession>A0A899FVT7</accession>
<organism evidence="2 3">
    <name type="scientific">Pneumocystis wakefieldiae</name>
    <dbReference type="NCBI Taxonomy" id="38082"/>
    <lineage>
        <taxon>Eukaryota</taxon>
        <taxon>Fungi</taxon>
        <taxon>Dikarya</taxon>
        <taxon>Ascomycota</taxon>
        <taxon>Taphrinomycotina</taxon>
        <taxon>Pneumocystomycetes</taxon>
        <taxon>Pneumocystaceae</taxon>
        <taxon>Pneumocystis</taxon>
    </lineage>
</organism>